<sequence length="253" mass="28151">MLSSCKALENLLLWNIFIAGHLRISSPTLRRVGFSVCAGHKELVIEDVPRLERLLLPSRGRGGGTIQFIRAPKLEMLGPLSAGVAVFQGTMPISLTNLMHTVKALALTSGPQLNVVLDILKCFPYLERLYAVLQKNSKMDVKDVSLYGPLDSVECLGTHLKEMVILNYEGREQDVGFAKFFVLNAVVLKKIKFGVPKNNNSDWVAIQLDLLQVENRASQDAQFDFKCGLDDVINYPCIHDLSLTDPFDCLFSE</sequence>
<feature type="domain" description="FBD" evidence="1">
    <location>
        <begin position="151"/>
        <end position="193"/>
    </location>
</feature>
<protein>
    <recommendedName>
        <fullName evidence="5">FBD domain-containing protein</fullName>
    </recommendedName>
</protein>
<dbReference type="Proteomes" id="UP000015106">
    <property type="component" value="Chromosome 6"/>
</dbReference>
<evidence type="ECO:0000259" key="1">
    <source>
        <dbReference type="Pfam" id="PF08387"/>
    </source>
</evidence>
<dbReference type="PANTHER" id="PTHR32141">
    <property type="match status" value="1"/>
</dbReference>
<reference evidence="4" key="1">
    <citation type="journal article" date="2013" name="Nature">
        <title>Draft genome of the wheat A-genome progenitor Triticum urartu.</title>
        <authorList>
            <person name="Ling H.Q."/>
            <person name="Zhao S."/>
            <person name="Liu D."/>
            <person name="Wang J."/>
            <person name="Sun H."/>
            <person name="Zhang C."/>
            <person name="Fan H."/>
            <person name="Li D."/>
            <person name="Dong L."/>
            <person name="Tao Y."/>
            <person name="Gao C."/>
            <person name="Wu H."/>
            <person name="Li Y."/>
            <person name="Cui Y."/>
            <person name="Guo X."/>
            <person name="Zheng S."/>
            <person name="Wang B."/>
            <person name="Yu K."/>
            <person name="Liang Q."/>
            <person name="Yang W."/>
            <person name="Lou X."/>
            <person name="Chen J."/>
            <person name="Feng M."/>
            <person name="Jian J."/>
            <person name="Zhang X."/>
            <person name="Luo G."/>
            <person name="Jiang Y."/>
            <person name="Liu J."/>
            <person name="Wang Z."/>
            <person name="Sha Y."/>
            <person name="Zhang B."/>
            <person name="Wu H."/>
            <person name="Tang D."/>
            <person name="Shen Q."/>
            <person name="Xue P."/>
            <person name="Zou S."/>
            <person name="Wang X."/>
            <person name="Liu X."/>
            <person name="Wang F."/>
            <person name="Yang Y."/>
            <person name="An X."/>
            <person name="Dong Z."/>
            <person name="Zhang K."/>
            <person name="Zhang X."/>
            <person name="Luo M.C."/>
            <person name="Dvorak J."/>
            <person name="Tong Y."/>
            <person name="Wang J."/>
            <person name="Yang H."/>
            <person name="Li Z."/>
            <person name="Wang D."/>
            <person name="Zhang A."/>
            <person name="Wang J."/>
        </authorList>
    </citation>
    <scope>NUCLEOTIDE SEQUENCE</scope>
    <source>
        <strain evidence="4">cv. G1812</strain>
    </source>
</reference>
<name>A0A8R7URV3_TRIUA</name>
<dbReference type="AlphaFoldDB" id="A0A8R7URV3"/>
<evidence type="ECO:0000259" key="2">
    <source>
        <dbReference type="Pfam" id="PF24758"/>
    </source>
</evidence>
<keyword evidence="4" id="KW-1185">Reference proteome</keyword>
<dbReference type="Pfam" id="PF24758">
    <property type="entry name" value="LRR_At5g56370"/>
    <property type="match status" value="1"/>
</dbReference>
<dbReference type="PANTHER" id="PTHR32141:SF178">
    <property type="entry name" value="F-BOX DOMAIN-CONTAINING PROTEIN"/>
    <property type="match status" value="1"/>
</dbReference>
<organism evidence="3 4">
    <name type="scientific">Triticum urartu</name>
    <name type="common">Red wild einkorn</name>
    <name type="synonym">Crithodium urartu</name>
    <dbReference type="NCBI Taxonomy" id="4572"/>
    <lineage>
        <taxon>Eukaryota</taxon>
        <taxon>Viridiplantae</taxon>
        <taxon>Streptophyta</taxon>
        <taxon>Embryophyta</taxon>
        <taxon>Tracheophyta</taxon>
        <taxon>Spermatophyta</taxon>
        <taxon>Magnoliopsida</taxon>
        <taxon>Liliopsida</taxon>
        <taxon>Poales</taxon>
        <taxon>Poaceae</taxon>
        <taxon>BOP clade</taxon>
        <taxon>Pooideae</taxon>
        <taxon>Triticodae</taxon>
        <taxon>Triticeae</taxon>
        <taxon>Triticinae</taxon>
        <taxon>Triticum</taxon>
    </lineage>
</organism>
<proteinExistence type="predicted"/>
<dbReference type="InterPro" id="IPR055411">
    <property type="entry name" value="LRR_FXL15/At3g58940/PEG3-like"/>
</dbReference>
<reference evidence="3" key="3">
    <citation type="submission" date="2022-06" db="UniProtKB">
        <authorList>
            <consortium name="EnsemblPlants"/>
        </authorList>
    </citation>
    <scope>IDENTIFICATION</scope>
</reference>
<accession>A0A8R7URV3</accession>
<feature type="domain" description="F-box/LRR-repeat protein 15/At3g58940/PEG3-like LRR" evidence="2">
    <location>
        <begin position="1"/>
        <end position="130"/>
    </location>
</feature>
<dbReference type="Pfam" id="PF08387">
    <property type="entry name" value="FBD"/>
    <property type="match status" value="1"/>
</dbReference>
<dbReference type="InterPro" id="IPR006566">
    <property type="entry name" value="FBD"/>
</dbReference>
<dbReference type="Gramene" id="TuG1812G0600001213.01.T01">
    <property type="protein sequence ID" value="TuG1812G0600001213.01.T01"/>
    <property type="gene ID" value="TuG1812G0600001213.01"/>
</dbReference>
<evidence type="ECO:0000313" key="3">
    <source>
        <dbReference type="EnsemblPlants" id="TuG1812G0600001213.01.T01"/>
    </source>
</evidence>
<dbReference type="InterPro" id="IPR055302">
    <property type="entry name" value="F-box_dom-containing"/>
</dbReference>
<evidence type="ECO:0008006" key="5">
    <source>
        <dbReference type="Google" id="ProtNLM"/>
    </source>
</evidence>
<dbReference type="EnsemblPlants" id="TuG1812G0600001213.01.T01">
    <property type="protein sequence ID" value="TuG1812G0600001213.01.T01"/>
    <property type="gene ID" value="TuG1812G0600001213.01"/>
</dbReference>
<reference evidence="3" key="2">
    <citation type="submission" date="2018-03" db="EMBL/GenBank/DDBJ databases">
        <title>The Triticum urartu genome reveals the dynamic nature of wheat genome evolution.</title>
        <authorList>
            <person name="Ling H."/>
            <person name="Ma B."/>
            <person name="Shi X."/>
            <person name="Liu H."/>
            <person name="Dong L."/>
            <person name="Sun H."/>
            <person name="Cao Y."/>
            <person name="Gao Q."/>
            <person name="Zheng S."/>
            <person name="Li Y."/>
            <person name="Yu Y."/>
            <person name="Du H."/>
            <person name="Qi M."/>
            <person name="Li Y."/>
            <person name="Yu H."/>
            <person name="Cui Y."/>
            <person name="Wang N."/>
            <person name="Chen C."/>
            <person name="Wu H."/>
            <person name="Zhao Y."/>
            <person name="Zhang J."/>
            <person name="Li Y."/>
            <person name="Zhou W."/>
            <person name="Zhang B."/>
            <person name="Hu W."/>
            <person name="Eijk M."/>
            <person name="Tang J."/>
            <person name="Witsenboer H."/>
            <person name="Zhao S."/>
            <person name="Li Z."/>
            <person name="Zhang A."/>
            <person name="Wang D."/>
            <person name="Liang C."/>
        </authorList>
    </citation>
    <scope>NUCLEOTIDE SEQUENCE [LARGE SCALE GENOMIC DNA]</scope>
    <source>
        <strain evidence="3">cv. G1812</strain>
    </source>
</reference>
<evidence type="ECO:0000313" key="4">
    <source>
        <dbReference type="Proteomes" id="UP000015106"/>
    </source>
</evidence>